<comment type="caution">
    <text evidence="2">The sequence shown here is derived from an EMBL/GenBank/DDBJ whole genome shotgun (WGS) entry which is preliminary data.</text>
</comment>
<dbReference type="EMBL" id="MLJW01001034">
    <property type="protein sequence ID" value="OIQ80634.1"/>
    <property type="molecule type" value="Genomic_DNA"/>
</dbReference>
<dbReference type="AlphaFoldDB" id="A0A1J5QBQ9"/>
<protein>
    <submittedName>
        <fullName evidence="2">Uncharacterized protein</fullName>
    </submittedName>
</protein>
<proteinExistence type="predicted"/>
<name>A0A1J5QBQ9_9ZZZZ</name>
<gene>
    <name evidence="2" type="ORF">GALL_376190</name>
</gene>
<evidence type="ECO:0000313" key="2">
    <source>
        <dbReference type="EMBL" id="OIQ80634.1"/>
    </source>
</evidence>
<reference evidence="2" key="1">
    <citation type="submission" date="2016-10" db="EMBL/GenBank/DDBJ databases">
        <title>Sequence of Gallionella enrichment culture.</title>
        <authorList>
            <person name="Poehlein A."/>
            <person name="Muehling M."/>
            <person name="Daniel R."/>
        </authorList>
    </citation>
    <scope>NUCLEOTIDE SEQUENCE</scope>
</reference>
<accession>A0A1J5QBQ9</accession>
<feature type="region of interest" description="Disordered" evidence="1">
    <location>
        <begin position="1"/>
        <end position="34"/>
    </location>
</feature>
<evidence type="ECO:0000256" key="1">
    <source>
        <dbReference type="SAM" id="MobiDB-lite"/>
    </source>
</evidence>
<organism evidence="2">
    <name type="scientific">mine drainage metagenome</name>
    <dbReference type="NCBI Taxonomy" id="410659"/>
    <lineage>
        <taxon>unclassified sequences</taxon>
        <taxon>metagenomes</taxon>
        <taxon>ecological metagenomes</taxon>
    </lineage>
</organism>
<sequence>MSPSPGRPKTGDTPRGGVARSAGVLKRSAGVPKT</sequence>